<dbReference type="RefSeq" id="WP_013943991.1">
    <property type="nucleotide sequence ID" value="NC_015713.1"/>
</dbReference>
<dbReference type="STRING" id="331113.SNE_A16480"/>
<protein>
    <submittedName>
        <fullName evidence="1">Uncharacterized protein</fullName>
    </submittedName>
</protein>
<name>F8L9I8_SIMNZ</name>
<reference key="1">
    <citation type="journal article" date="2011" name="Mol. Biol. Evol.">
        <title>Unity in variety -- the pan-genome of the Chlamydiae.</title>
        <authorList>
            <person name="Collingro A."/>
            <person name="Tischler P."/>
            <person name="Weinmaier T."/>
            <person name="Penz T."/>
            <person name="Heinz E."/>
            <person name="Brunham R.C."/>
            <person name="Read T.D."/>
            <person name="Bavoil P.M."/>
            <person name="Sachse K."/>
            <person name="Kahane S."/>
            <person name="Friedman M.G."/>
            <person name="Rattei T."/>
            <person name="Myers G.S.A."/>
            <person name="Horn M."/>
        </authorList>
    </citation>
    <scope>NUCLEOTIDE SEQUENCE</scope>
    <source>
        <strain>Z</strain>
    </source>
</reference>
<dbReference type="CDD" id="cd00657">
    <property type="entry name" value="Ferritin_like"/>
    <property type="match status" value="1"/>
</dbReference>
<sequence length="272" mass="31614">MNPPSDEMAQSLDSIELRDWAIRILSADTLEEKLFTPEHLTDHHPGLPMIWNEPARPVGMGFRRRSKEEKLPPFHEHEKSDKRAVCLHRFAGHELLAVEIMAYALLRFPQAPSSFRRGIANTLKEEQEHVRLYIKELNRLGVRFGDLPLYRHFWCHTPYLTTPLSYVSVMSLTFEMANLDFAPMYGHSFERSGDPQAAKLMARILKDEIAHVAFGWGWLKRMKEQGITNWNAWQNALSPLLTPKRARGFMLHENHRLQAGISQDWINKLKNL</sequence>
<dbReference type="InterPro" id="IPR012347">
    <property type="entry name" value="Ferritin-like"/>
</dbReference>
<dbReference type="Gene3D" id="1.20.1260.10">
    <property type="match status" value="1"/>
</dbReference>
<dbReference type="PANTHER" id="PTHR42782">
    <property type="entry name" value="SI:CH73-314G15.3"/>
    <property type="match status" value="1"/>
</dbReference>
<dbReference type="EMBL" id="FR872582">
    <property type="protein sequence ID" value="CCB89525.1"/>
    <property type="molecule type" value="Genomic_DNA"/>
</dbReference>
<proteinExistence type="predicted"/>
<accession>F8L9I8</accession>
<dbReference type="KEGG" id="sng:SNE_A16480"/>
<dbReference type="SUPFAM" id="SSF47240">
    <property type="entry name" value="Ferritin-like"/>
    <property type="match status" value="1"/>
</dbReference>
<organism evidence="1 2">
    <name type="scientific">Simkania negevensis (strain ATCC VR-1471 / DSM 27360 / Z)</name>
    <dbReference type="NCBI Taxonomy" id="331113"/>
    <lineage>
        <taxon>Bacteria</taxon>
        <taxon>Pseudomonadati</taxon>
        <taxon>Chlamydiota</taxon>
        <taxon>Chlamydiia</taxon>
        <taxon>Parachlamydiales</taxon>
        <taxon>Simkaniaceae</taxon>
        <taxon>Simkania</taxon>
    </lineage>
</organism>
<dbReference type="InterPro" id="IPR009078">
    <property type="entry name" value="Ferritin-like_SF"/>
</dbReference>
<dbReference type="AlphaFoldDB" id="F8L9I8"/>
<evidence type="ECO:0000313" key="2">
    <source>
        <dbReference type="Proteomes" id="UP000000496"/>
    </source>
</evidence>
<reference evidence="1 2" key="2">
    <citation type="journal article" date="2011" name="Mol. Biol. Evol.">
        <title>Unity in variety--the pan-genome of the Chlamydiae.</title>
        <authorList>
            <person name="Collingro A."/>
            <person name="Tischler P."/>
            <person name="Weinmaier T."/>
            <person name="Penz T."/>
            <person name="Heinz E."/>
            <person name="Brunham R.C."/>
            <person name="Read T.D."/>
            <person name="Bavoil P.M."/>
            <person name="Sachse K."/>
            <person name="Kahane S."/>
            <person name="Friedman M.G."/>
            <person name="Rattei T."/>
            <person name="Myers G.S."/>
            <person name="Horn M."/>
        </authorList>
    </citation>
    <scope>NUCLEOTIDE SEQUENCE [LARGE SCALE GENOMIC DNA]</scope>
    <source>
        <strain evidence="2">ATCC VR-1471 / Z</strain>
    </source>
</reference>
<dbReference type="Pfam" id="PF04305">
    <property type="entry name" value="DUF455"/>
    <property type="match status" value="1"/>
</dbReference>
<evidence type="ECO:0000313" key="1">
    <source>
        <dbReference type="EMBL" id="CCB89525.1"/>
    </source>
</evidence>
<keyword evidence="2" id="KW-1185">Reference proteome</keyword>
<dbReference type="HOGENOM" id="CLU_1022694_0_0_0"/>
<dbReference type="eggNOG" id="COG2833">
    <property type="taxonomic scope" value="Bacteria"/>
</dbReference>
<gene>
    <name evidence="1" type="ordered locus">SNE_A16480</name>
</gene>
<dbReference type="PANTHER" id="PTHR42782:SF2">
    <property type="entry name" value="3-OXOACYL-[ACYL-CARRIER-PROTEIN] SYNTHASE-LIKE PROTEIN"/>
    <property type="match status" value="1"/>
</dbReference>
<dbReference type="InterPro" id="IPR007402">
    <property type="entry name" value="DUF455"/>
</dbReference>
<dbReference type="Proteomes" id="UP000000496">
    <property type="component" value="Chromosome gsn.131"/>
</dbReference>